<organism evidence="3 4">
    <name type="scientific">Halteria grandinella</name>
    <dbReference type="NCBI Taxonomy" id="5974"/>
    <lineage>
        <taxon>Eukaryota</taxon>
        <taxon>Sar</taxon>
        <taxon>Alveolata</taxon>
        <taxon>Ciliophora</taxon>
        <taxon>Intramacronucleata</taxon>
        <taxon>Spirotrichea</taxon>
        <taxon>Stichotrichia</taxon>
        <taxon>Sporadotrichida</taxon>
        <taxon>Halteriidae</taxon>
        <taxon>Halteria</taxon>
    </lineage>
</organism>
<keyword evidence="1" id="KW-0812">Transmembrane</keyword>
<keyword evidence="4" id="KW-1185">Reference proteome</keyword>
<dbReference type="EMBL" id="RRYP01011417">
    <property type="protein sequence ID" value="TNV77746.1"/>
    <property type="molecule type" value="Genomic_DNA"/>
</dbReference>
<dbReference type="SUPFAM" id="SSF117892">
    <property type="entry name" value="Band 7/SPFH domain"/>
    <property type="match status" value="1"/>
</dbReference>
<dbReference type="Gene3D" id="3.30.479.30">
    <property type="entry name" value="Band 7 domain"/>
    <property type="match status" value="1"/>
</dbReference>
<dbReference type="InterPro" id="IPR036013">
    <property type="entry name" value="Band_7/SPFH_dom_sf"/>
</dbReference>
<dbReference type="Proteomes" id="UP000785679">
    <property type="component" value="Unassembled WGS sequence"/>
</dbReference>
<name>A0A8J8NM19_HALGN</name>
<dbReference type="Pfam" id="PF01145">
    <property type="entry name" value="Band_7"/>
    <property type="match status" value="1"/>
</dbReference>
<sequence>MAGSGRSESTKTCGKITLAIYLACFFLMSLILIGISVKVCEKDKYCLVFNGNEKNLWREKLYEGGRYWLGAGYSFIQFPRMQMTYVWSPSYKKDRGFTDDAERVTVNSNSMTVRSQDGLKITLDISLHYKAGVSFGDQTKLLKEYADMYTRFGDPITSWNKIINKVSIAAVNAACQKFPAFDFFRAREGIIDAIEQETRDNLLKLGFTLIRLNIMNVEVPTKFNAAVKKTQIVKQNQEKYNYTKAIEEIKGTTRVKSELMDREILTSRVTAEANATAILTTAEAASIQNSLAIEREMCKNVKGNLSRTDNQFLLDFVWIRLLEKKITDGASTQITMDLPSFS</sequence>
<proteinExistence type="predicted"/>
<gene>
    <name evidence="3" type="ORF">FGO68_gene7483</name>
</gene>
<keyword evidence="1" id="KW-1133">Transmembrane helix</keyword>
<keyword evidence="1" id="KW-0472">Membrane</keyword>
<comment type="caution">
    <text evidence="3">The sequence shown here is derived from an EMBL/GenBank/DDBJ whole genome shotgun (WGS) entry which is preliminary data.</text>
</comment>
<dbReference type="OrthoDB" id="441795at2759"/>
<evidence type="ECO:0000256" key="1">
    <source>
        <dbReference type="SAM" id="Phobius"/>
    </source>
</evidence>
<evidence type="ECO:0000259" key="2">
    <source>
        <dbReference type="Pfam" id="PF01145"/>
    </source>
</evidence>
<evidence type="ECO:0000313" key="3">
    <source>
        <dbReference type="EMBL" id="TNV77746.1"/>
    </source>
</evidence>
<feature type="transmembrane region" description="Helical" evidence="1">
    <location>
        <begin position="16"/>
        <end position="37"/>
    </location>
</feature>
<dbReference type="InterPro" id="IPR001107">
    <property type="entry name" value="Band_7"/>
</dbReference>
<reference evidence="3" key="1">
    <citation type="submission" date="2019-06" db="EMBL/GenBank/DDBJ databases">
        <authorList>
            <person name="Zheng W."/>
        </authorList>
    </citation>
    <scope>NUCLEOTIDE SEQUENCE</scope>
    <source>
        <strain evidence="3">QDHG01</strain>
    </source>
</reference>
<feature type="domain" description="Band 7" evidence="2">
    <location>
        <begin position="95"/>
        <end position="238"/>
    </location>
</feature>
<accession>A0A8J8NM19</accession>
<dbReference type="AlphaFoldDB" id="A0A8J8NM19"/>
<evidence type="ECO:0000313" key="4">
    <source>
        <dbReference type="Proteomes" id="UP000785679"/>
    </source>
</evidence>
<protein>
    <recommendedName>
        <fullName evidence="2">Band 7 domain-containing protein</fullName>
    </recommendedName>
</protein>